<dbReference type="AlphaFoldDB" id="A0A812DGX2"/>
<name>A0A812DGX2_ACAPH</name>
<evidence type="ECO:0000313" key="2">
    <source>
        <dbReference type="EMBL" id="CAE1298691.1"/>
    </source>
</evidence>
<accession>A0A812DGX2</accession>
<proteinExistence type="predicted"/>
<sequence length="361" mass="40011">MSGRRRAGEGQGASPVIRVDDLERRFRRWRRRVALSSCRSSLFPGGRRFYRDIDGHELRRCSLRNLSAPAGAASPDEVAGRWRLSSWSRRMPFRASLTAYRARQREDIGAARDTRLQARDWMVEVLDCLEAEPAGKSSPKPGLSWSRLARRPRGCSRCSHHRSSVKLRGRYDQHRRAGWRALQPIRAWPRSEGRSVSPERSSASERVSETVRTAMRTGVKLASGIRSAWRWNVRGGFLGGWGGPSTSLSANGGVGCLWREAGSASNRSVGMDFTTSLSANGGSAAYSWVCILPPPFALSEVEGQGNPSRPVSDQFAWAAPYSTAGRPSHSVRSSSRDARLRNIKALQPHRRRPGNPGKARP</sequence>
<reference evidence="2" key="1">
    <citation type="submission" date="2021-01" db="EMBL/GenBank/DDBJ databases">
        <authorList>
            <person name="Li R."/>
            <person name="Bekaert M."/>
        </authorList>
    </citation>
    <scope>NUCLEOTIDE SEQUENCE</scope>
    <source>
        <strain evidence="2">Farmed</strain>
    </source>
</reference>
<protein>
    <submittedName>
        <fullName evidence="2">Uncharacterized protein</fullName>
    </submittedName>
</protein>
<evidence type="ECO:0000256" key="1">
    <source>
        <dbReference type="SAM" id="MobiDB-lite"/>
    </source>
</evidence>
<feature type="region of interest" description="Disordered" evidence="1">
    <location>
        <begin position="322"/>
        <end position="361"/>
    </location>
</feature>
<evidence type="ECO:0000313" key="3">
    <source>
        <dbReference type="Proteomes" id="UP000597762"/>
    </source>
</evidence>
<dbReference type="Proteomes" id="UP000597762">
    <property type="component" value="Unassembled WGS sequence"/>
</dbReference>
<organism evidence="2 3">
    <name type="scientific">Acanthosepion pharaonis</name>
    <name type="common">Pharaoh cuttlefish</name>
    <name type="synonym">Sepia pharaonis</name>
    <dbReference type="NCBI Taxonomy" id="158019"/>
    <lineage>
        <taxon>Eukaryota</taxon>
        <taxon>Metazoa</taxon>
        <taxon>Spiralia</taxon>
        <taxon>Lophotrochozoa</taxon>
        <taxon>Mollusca</taxon>
        <taxon>Cephalopoda</taxon>
        <taxon>Coleoidea</taxon>
        <taxon>Decapodiformes</taxon>
        <taxon>Sepiida</taxon>
        <taxon>Sepiina</taxon>
        <taxon>Sepiidae</taxon>
        <taxon>Acanthosepion</taxon>
    </lineage>
</organism>
<keyword evidence="3" id="KW-1185">Reference proteome</keyword>
<comment type="caution">
    <text evidence="2">The sequence shown here is derived from an EMBL/GenBank/DDBJ whole genome shotgun (WGS) entry which is preliminary data.</text>
</comment>
<feature type="region of interest" description="Disordered" evidence="1">
    <location>
        <begin position="190"/>
        <end position="209"/>
    </location>
</feature>
<dbReference type="EMBL" id="CAHIKZ030003317">
    <property type="protein sequence ID" value="CAE1298691.1"/>
    <property type="molecule type" value="Genomic_DNA"/>
</dbReference>
<gene>
    <name evidence="2" type="ORF">SPHA_52734</name>
</gene>
<feature type="compositionally biased region" description="Basic residues" evidence="1">
    <location>
        <begin position="347"/>
        <end position="361"/>
    </location>
</feature>